<evidence type="ECO:0000313" key="2">
    <source>
        <dbReference type="Proteomes" id="UP000005824"/>
    </source>
</evidence>
<comment type="caution">
    <text evidence="1">The sequence shown here is derived from an EMBL/GenBank/DDBJ whole genome shotgun (WGS) entry which is preliminary data.</text>
</comment>
<organism evidence="1 2">
    <name type="scientific">Chthoniobacter flavus Ellin428</name>
    <dbReference type="NCBI Taxonomy" id="497964"/>
    <lineage>
        <taxon>Bacteria</taxon>
        <taxon>Pseudomonadati</taxon>
        <taxon>Verrucomicrobiota</taxon>
        <taxon>Spartobacteria</taxon>
        <taxon>Chthoniobacterales</taxon>
        <taxon>Chthoniobacteraceae</taxon>
        <taxon>Chthoniobacter</taxon>
    </lineage>
</organism>
<dbReference type="InParanoid" id="B4DC84"/>
<evidence type="ECO:0008006" key="3">
    <source>
        <dbReference type="Google" id="ProtNLM"/>
    </source>
</evidence>
<name>B4DC84_9BACT</name>
<accession>B4DC84</accession>
<evidence type="ECO:0000313" key="1">
    <source>
        <dbReference type="EMBL" id="EDY15961.1"/>
    </source>
</evidence>
<dbReference type="AlphaFoldDB" id="B4DC84"/>
<protein>
    <recommendedName>
        <fullName evidence="3">PBS lyase HEAT domain protein repeat-containing protein</fullName>
    </recommendedName>
</protein>
<dbReference type="STRING" id="497964.CfE428DRAFT_6525"/>
<reference evidence="1 2" key="1">
    <citation type="journal article" date="2011" name="J. Bacteriol.">
        <title>Genome sequence of Chthoniobacter flavus Ellin428, an aerobic heterotrophic soil bacterium.</title>
        <authorList>
            <person name="Kant R."/>
            <person name="van Passel M.W."/>
            <person name="Palva A."/>
            <person name="Lucas S."/>
            <person name="Lapidus A."/>
            <person name="Glavina Del Rio T."/>
            <person name="Dalin E."/>
            <person name="Tice H."/>
            <person name="Bruce D."/>
            <person name="Goodwin L."/>
            <person name="Pitluck S."/>
            <person name="Larimer F.W."/>
            <person name="Land M.L."/>
            <person name="Hauser L."/>
            <person name="Sangwan P."/>
            <person name="de Vos W.M."/>
            <person name="Janssen P.H."/>
            <person name="Smidt H."/>
        </authorList>
    </citation>
    <scope>NUCLEOTIDE SEQUENCE [LARGE SCALE GENOMIC DNA]</scope>
    <source>
        <strain evidence="1 2">Ellin428</strain>
    </source>
</reference>
<keyword evidence="2" id="KW-1185">Reference proteome</keyword>
<sequence length="297" mass="32049">MIATCIRLLCLWLFLLGAVELGALGASESAESNAGPEAKAHALTAYYQEHTELPRNGAGPWIELVAQAGRPEELRKLSDQIARGRFDVEATIRAVDALAVAALNRQARPTPSGKETEPLANPDYQMLLRLLHSPDAKLRAASARLAGAWRQGYVGQELVSLASAGGSGPETKAAFEALRQIGGKTALAFFSVLARPDQKIETRCHALVAMAEIQLDAAIVKANDVLPAIQDEALATETWRRLLRVDRAANAFAVRLPGDLPRPVIEAGLQESRKLGKAGNSLTRALTRQSEERLRQQ</sequence>
<gene>
    <name evidence="1" type="ORF">CfE428DRAFT_6525</name>
</gene>
<proteinExistence type="predicted"/>
<dbReference type="EMBL" id="ABVL01000045">
    <property type="protein sequence ID" value="EDY15961.1"/>
    <property type="molecule type" value="Genomic_DNA"/>
</dbReference>
<dbReference type="Proteomes" id="UP000005824">
    <property type="component" value="Unassembled WGS sequence"/>
</dbReference>